<sequence length="287" mass="29944">MKVRALGLVYLISGALAVPILEEQTQRSQQVPQQAEPEPPAPLFRPEFPDEPEMDPERAMMVMGHGQMRRAVNILSGHVDINAFQQVVNQVQEQVQQIEQLIHEKGPDSDTLMQALVEPMSRLNQTLAVGVSRLALPIPDLDLGGVVGGVVGSVNQPAPLLVLTELLRAVSNLLENLLSGNPVADLLNDILGDVLGGIGGAVGDVLGDDYAAQIQALIDSILGSIASLLPGACGAVPIPLSSIPVPSIPIPSVPIPGVSVPSVPVPSIPIPSIPVPFVSVAPVETTA</sequence>
<evidence type="ECO:0000313" key="4">
    <source>
        <dbReference type="Proteomes" id="UP001303760"/>
    </source>
</evidence>
<feature type="region of interest" description="Disordered" evidence="1">
    <location>
        <begin position="27"/>
        <end position="49"/>
    </location>
</feature>
<reference evidence="3" key="1">
    <citation type="journal article" date="2023" name="Mol. Phylogenet. Evol.">
        <title>Genome-scale phylogeny and comparative genomics of the fungal order Sordariales.</title>
        <authorList>
            <person name="Hensen N."/>
            <person name="Bonometti L."/>
            <person name="Westerberg I."/>
            <person name="Brannstrom I.O."/>
            <person name="Guillou S."/>
            <person name="Cros-Aarteil S."/>
            <person name="Calhoun S."/>
            <person name="Haridas S."/>
            <person name="Kuo A."/>
            <person name="Mondo S."/>
            <person name="Pangilinan J."/>
            <person name="Riley R."/>
            <person name="LaButti K."/>
            <person name="Andreopoulos B."/>
            <person name="Lipzen A."/>
            <person name="Chen C."/>
            <person name="Yan M."/>
            <person name="Daum C."/>
            <person name="Ng V."/>
            <person name="Clum A."/>
            <person name="Steindorff A."/>
            <person name="Ohm R.A."/>
            <person name="Martin F."/>
            <person name="Silar P."/>
            <person name="Natvig D.O."/>
            <person name="Lalanne C."/>
            <person name="Gautier V."/>
            <person name="Ament-Velasquez S.L."/>
            <person name="Kruys A."/>
            <person name="Hutchinson M.I."/>
            <person name="Powell A.J."/>
            <person name="Barry K."/>
            <person name="Miller A.N."/>
            <person name="Grigoriev I.V."/>
            <person name="Debuchy R."/>
            <person name="Gladieux P."/>
            <person name="Hiltunen Thoren M."/>
            <person name="Johannesson H."/>
        </authorList>
    </citation>
    <scope>NUCLEOTIDE SEQUENCE</scope>
    <source>
        <strain evidence="3">CBS 532.94</strain>
    </source>
</reference>
<dbReference type="Proteomes" id="UP001303760">
    <property type="component" value="Unassembled WGS sequence"/>
</dbReference>
<dbReference type="EMBL" id="MU860057">
    <property type="protein sequence ID" value="KAK4239702.1"/>
    <property type="molecule type" value="Genomic_DNA"/>
</dbReference>
<evidence type="ECO:0000313" key="3">
    <source>
        <dbReference type="EMBL" id="KAK4239702.1"/>
    </source>
</evidence>
<organism evidence="3 4">
    <name type="scientific">Achaetomium macrosporum</name>
    <dbReference type="NCBI Taxonomy" id="79813"/>
    <lineage>
        <taxon>Eukaryota</taxon>
        <taxon>Fungi</taxon>
        <taxon>Dikarya</taxon>
        <taxon>Ascomycota</taxon>
        <taxon>Pezizomycotina</taxon>
        <taxon>Sordariomycetes</taxon>
        <taxon>Sordariomycetidae</taxon>
        <taxon>Sordariales</taxon>
        <taxon>Chaetomiaceae</taxon>
        <taxon>Achaetomium</taxon>
    </lineage>
</organism>
<feature type="chain" id="PRO_5042907776" evidence="2">
    <location>
        <begin position="18"/>
        <end position="287"/>
    </location>
</feature>
<comment type="caution">
    <text evidence="3">The sequence shown here is derived from an EMBL/GenBank/DDBJ whole genome shotgun (WGS) entry which is preliminary data.</text>
</comment>
<evidence type="ECO:0000256" key="1">
    <source>
        <dbReference type="SAM" id="MobiDB-lite"/>
    </source>
</evidence>
<feature type="signal peptide" evidence="2">
    <location>
        <begin position="1"/>
        <end position="17"/>
    </location>
</feature>
<evidence type="ECO:0000256" key="2">
    <source>
        <dbReference type="SAM" id="SignalP"/>
    </source>
</evidence>
<name>A0AAN7HCG3_9PEZI</name>
<gene>
    <name evidence="3" type="ORF">C8A03DRAFT_13941</name>
</gene>
<proteinExistence type="predicted"/>
<keyword evidence="2" id="KW-0732">Signal</keyword>
<protein>
    <submittedName>
        <fullName evidence="3">Uncharacterized protein</fullName>
    </submittedName>
</protein>
<keyword evidence="4" id="KW-1185">Reference proteome</keyword>
<accession>A0AAN7HCG3</accession>
<dbReference type="AlphaFoldDB" id="A0AAN7HCG3"/>
<reference evidence="3" key="2">
    <citation type="submission" date="2023-05" db="EMBL/GenBank/DDBJ databases">
        <authorList>
            <consortium name="Lawrence Berkeley National Laboratory"/>
            <person name="Steindorff A."/>
            <person name="Hensen N."/>
            <person name="Bonometti L."/>
            <person name="Westerberg I."/>
            <person name="Brannstrom I.O."/>
            <person name="Guillou S."/>
            <person name="Cros-Aarteil S."/>
            <person name="Calhoun S."/>
            <person name="Haridas S."/>
            <person name="Kuo A."/>
            <person name="Mondo S."/>
            <person name="Pangilinan J."/>
            <person name="Riley R."/>
            <person name="Labutti K."/>
            <person name="Andreopoulos B."/>
            <person name="Lipzen A."/>
            <person name="Chen C."/>
            <person name="Yanf M."/>
            <person name="Daum C."/>
            <person name="Ng V."/>
            <person name="Clum A."/>
            <person name="Ohm R."/>
            <person name="Martin F."/>
            <person name="Silar P."/>
            <person name="Natvig D."/>
            <person name="Lalanne C."/>
            <person name="Gautier V."/>
            <person name="Ament-Velasquez S.L."/>
            <person name="Kruys A."/>
            <person name="Hutchinson M.I."/>
            <person name="Powell A.J."/>
            <person name="Barry K."/>
            <person name="Miller A.N."/>
            <person name="Grigoriev I.V."/>
            <person name="Debuchy R."/>
            <person name="Gladieux P."/>
            <person name="Thoren M.H."/>
            <person name="Johannesson H."/>
        </authorList>
    </citation>
    <scope>NUCLEOTIDE SEQUENCE</scope>
    <source>
        <strain evidence="3">CBS 532.94</strain>
    </source>
</reference>